<dbReference type="InterPro" id="IPR035069">
    <property type="entry name" value="TTHA1013/TTHA0281-like"/>
</dbReference>
<dbReference type="EMBL" id="LBUX01000026">
    <property type="protein sequence ID" value="KKQ73758.1"/>
    <property type="molecule type" value="Genomic_DNA"/>
</dbReference>
<comment type="caution">
    <text evidence="2">The sequence shown here is derived from an EMBL/GenBank/DDBJ whole genome shotgun (WGS) entry which is preliminary data.</text>
</comment>
<organism evidence="2 3">
    <name type="scientific">Berkelbacteria bacterium GW2011_GWB1_38_5</name>
    <dbReference type="NCBI Taxonomy" id="1618336"/>
    <lineage>
        <taxon>Bacteria</taxon>
        <taxon>Candidatus Berkelbacteria</taxon>
    </lineage>
</organism>
<dbReference type="PANTHER" id="PTHR34504:SF2">
    <property type="entry name" value="UPF0150 PROTEIN SSL0259"/>
    <property type="match status" value="1"/>
</dbReference>
<dbReference type="InterPro" id="IPR031807">
    <property type="entry name" value="HicB-like"/>
</dbReference>
<dbReference type="Proteomes" id="UP000034498">
    <property type="component" value="Unassembled WGS sequence"/>
</dbReference>
<protein>
    <recommendedName>
        <fullName evidence="1">HicB-like antitoxin of toxin-antitoxin system domain-containing protein</fullName>
    </recommendedName>
</protein>
<name>A0A0G0K214_9BACT</name>
<dbReference type="InterPro" id="IPR051404">
    <property type="entry name" value="TA_system_antitoxin"/>
</dbReference>
<evidence type="ECO:0000259" key="1">
    <source>
        <dbReference type="Pfam" id="PF15919"/>
    </source>
</evidence>
<evidence type="ECO:0000313" key="3">
    <source>
        <dbReference type="Proteomes" id="UP000034498"/>
    </source>
</evidence>
<reference evidence="2 3" key="1">
    <citation type="journal article" date="2015" name="Nature">
        <title>rRNA introns, odd ribosomes, and small enigmatic genomes across a large radiation of phyla.</title>
        <authorList>
            <person name="Brown C.T."/>
            <person name="Hug L.A."/>
            <person name="Thomas B.C."/>
            <person name="Sharon I."/>
            <person name="Castelle C.J."/>
            <person name="Singh A."/>
            <person name="Wilkins M.J."/>
            <person name="Williams K.H."/>
            <person name="Banfield J.F."/>
        </authorList>
    </citation>
    <scope>NUCLEOTIDE SEQUENCE [LARGE SCALE GENOMIC DNA]</scope>
</reference>
<dbReference type="PANTHER" id="PTHR34504">
    <property type="entry name" value="ANTITOXIN HICB"/>
    <property type="match status" value="1"/>
</dbReference>
<gene>
    <name evidence="2" type="ORF">US94_C0026G0005</name>
</gene>
<feature type="domain" description="HicB-like antitoxin of toxin-antitoxin system" evidence="1">
    <location>
        <begin position="13"/>
        <end position="71"/>
    </location>
</feature>
<dbReference type="Pfam" id="PF15919">
    <property type="entry name" value="HicB_lk_antitox"/>
    <property type="match status" value="1"/>
</dbReference>
<accession>A0A0G0K214</accession>
<dbReference type="SUPFAM" id="SSF143100">
    <property type="entry name" value="TTHA1013/TTHA0281-like"/>
    <property type="match status" value="1"/>
</dbReference>
<sequence>MALAKKYHKIYKYIAVFEPDKEIGGYTVTIPELPGCISEGDTFEDALVNIKEAAELYMEVMKDKIKESSSATSPILVAPIEIKV</sequence>
<dbReference type="Gene3D" id="3.30.160.250">
    <property type="match status" value="1"/>
</dbReference>
<proteinExistence type="predicted"/>
<dbReference type="AlphaFoldDB" id="A0A0G0K214"/>
<dbReference type="STRING" id="1618336.US94_C0026G0005"/>
<evidence type="ECO:0000313" key="2">
    <source>
        <dbReference type="EMBL" id="KKQ73758.1"/>
    </source>
</evidence>